<dbReference type="AlphaFoldDB" id="A0A023X3W0"/>
<keyword evidence="4" id="KW-1185">Reference proteome</keyword>
<organism evidence="2 4">
    <name type="scientific">Rubrobacter radiotolerans</name>
    <name type="common">Arthrobacter radiotolerans</name>
    <dbReference type="NCBI Taxonomy" id="42256"/>
    <lineage>
        <taxon>Bacteria</taxon>
        <taxon>Bacillati</taxon>
        <taxon>Actinomycetota</taxon>
        <taxon>Rubrobacteria</taxon>
        <taxon>Rubrobacterales</taxon>
        <taxon>Rubrobacteraceae</taxon>
        <taxon>Rubrobacter</taxon>
    </lineage>
</organism>
<dbReference type="PANTHER" id="PTHR36440:SF1">
    <property type="entry name" value="PUTATIVE (AFU_ORTHOLOGUE AFUA_8G07350)-RELATED"/>
    <property type="match status" value="1"/>
</dbReference>
<dbReference type="PATRIC" id="fig|42256.3.peg.1895"/>
<dbReference type="RefSeq" id="WP_084263871.1">
    <property type="nucleotide sequence ID" value="NZ_CP007514.1"/>
</dbReference>
<dbReference type="eggNOG" id="COG0662">
    <property type="taxonomic scope" value="Bacteria"/>
</dbReference>
<evidence type="ECO:0000313" key="4">
    <source>
        <dbReference type="Proteomes" id="UP000025229"/>
    </source>
</evidence>
<evidence type="ECO:0000259" key="1">
    <source>
        <dbReference type="Pfam" id="PF07883"/>
    </source>
</evidence>
<dbReference type="Proteomes" id="UP001281130">
    <property type="component" value="Unassembled WGS sequence"/>
</dbReference>
<proteinExistence type="predicted"/>
<dbReference type="Proteomes" id="UP000025229">
    <property type="component" value="Chromosome"/>
</dbReference>
<dbReference type="EMBL" id="CP007514">
    <property type="protein sequence ID" value="AHY47147.1"/>
    <property type="molecule type" value="Genomic_DNA"/>
</dbReference>
<dbReference type="SUPFAM" id="SSF51182">
    <property type="entry name" value="RmlC-like cupins"/>
    <property type="match status" value="1"/>
</dbReference>
<dbReference type="STRING" id="42256.RradSPS_1864"/>
<dbReference type="EMBL" id="JAWXXX010000001">
    <property type="protein sequence ID" value="MDX5894553.1"/>
    <property type="molecule type" value="Genomic_DNA"/>
</dbReference>
<dbReference type="InterPro" id="IPR053146">
    <property type="entry name" value="QDO-like"/>
</dbReference>
<gene>
    <name evidence="2" type="ORF">RradSPS_1864</name>
    <name evidence="3" type="ORF">SIL72_11000</name>
</gene>
<reference evidence="2 4" key="1">
    <citation type="submission" date="2014-03" db="EMBL/GenBank/DDBJ databases">
        <title>Complete genome sequence of the Radio-Resistant Rubrobacter radiotolerans RSPS-4.</title>
        <authorList>
            <person name="Egas C.C."/>
            <person name="Barroso C.C."/>
            <person name="Froufe H.J.C."/>
            <person name="Pacheco J.J."/>
            <person name="Albuquerque L.L."/>
            <person name="da Costa M.M.S."/>
        </authorList>
    </citation>
    <scope>NUCLEOTIDE SEQUENCE [LARGE SCALE GENOMIC DNA]</scope>
    <source>
        <strain evidence="2 4">RSPS-4</strain>
    </source>
</reference>
<dbReference type="Gene3D" id="2.60.120.10">
    <property type="entry name" value="Jelly Rolls"/>
    <property type="match status" value="1"/>
</dbReference>
<feature type="domain" description="Cupin type-2" evidence="1">
    <location>
        <begin position="55"/>
        <end position="122"/>
    </location>
</feature>
<sequence>MDAESAIPPGKRDLPGARVLGSRDGEIFGAPETVRDRFMVGGEESGGGFSLVEHLMPPRTLAAPLHRHTREDEYSYVLEGRVGAFLGGEEVFGEAGDLIFKPRDQWHTFWNAGDSPARILEIISPGGFESAFREMHALGEDLTLEKMAEIGARYGVEVDFEGTMPMVERHGLSFF</sequence>
<name>A0A023X3W0_RUBRA</name>
<dbReference type="KEGG" id="rrd:RradSPS_1864"/>
<accession>A0A023X3W0</accession>
<dbReference type="InterPro" id="IPR013096">
    <property type="entry name" value="Cupin_2"/>
</dbReference>
<dbReference type="InterPro" id="IPR014710">
    <property type="entry name" value="RmlC-like_jellyroll"/>
</dbReference>
<dbReference type="PANTHER" id="PTHR36440">
    <property type="entry name" value="PUTATIVE (AFU_ORTHOLOGUE AFUA_8G07350)-RELATED"/>
    <property type="match status" value="1"/>
</dbReference>
<evidence type="ECO:0000313" key="2">
    <source>
        <dbReference type="EMBL" id="AHY47147.1"/>
    </source>
</evidence>
<dbReference type="HOGENOM" id="CLU_103066_2_0_11"/>
<dbReference type="Pfam" id="PF07883">
    <property type="entry name" value="Cupin_2"/>
    <property type="match status" value="1"/>
</dbReference>
<dbReference type="InterPro" id="IPR011051">
    <property type="entry name" value="RmlC_Cupin_sf"/>
</dbReference>
<protein>
    <submittedName>
        <fullName evidence="2 3">Cupin domain</fullName>
    </submittedName>
</protein>
<reference evidence="3" key="2">
    <citation type="submission" date="2023-11" db="EMBL/GenBank/DDBJ databases">
        <title>MicrobeMod: A computational toolkit for identifying prokaryotic methylation and restriction-modification with nanopore sequencing.</title>
        <authorList>
            <person name="Crits-Christoph A."/>
            <person name="Kang S.C."/>
            <person name="Lee H."/>
            <person name="Ostrov N."/>
        </authorList>
    </citation>
    <scope>NUCLEOTIDE SEQUENCE</scope>
    <source>
        <strain evidence="3">ATCC 51242</strain>
    </source>
</reference>
<evidence type="ECO:0000313" key="3">
    <source>
        <dbReference type="EMBL" id="MDX5894553.1"/>
    </source>
</evidence>